<sequence length="204" mass="22463">MKSKILFFIFCMGISGAVSAQSPVLFGVRGGTNFSGAKGDAFTKKLYVGFEVGAYAGINFIPELGIQVEALYQQTRLSTKDYFVNNGTGIEGGNKKLNYFSIPILARLNLSSEFSLIGGPQLNVLTDKDKYLLDNRNAAFKERSSTWVAGFEFITKSRPRVSIYGRVAWGSKIENIGDGTDAKIIRMQLGIVLPIIGNEENRRR</sequence>
<dbReference type="InterPro" id="IPR027385">
    <property type="entry name" value="Beta-barrel_OMP"/>
</dbReference>
<dbReference type="OrthoDB" id="947434at2"/>
<name>A0A501Q8B1_9FLAO</name>
<evidence type="ECO:0000256" key="1">
    <source>
        <dbReference type="ARBA" id="ARBA00022729"/>
    </source>
</evidence>
<comment type="caution">
    <text evidence="4">The sequence shown here is derived from an EMBL/GenBank/DDBJ whole genome shotgun (WGS) entry which is preliminary data.</text>
</comment>
<dbReference type="RefSeq" id="WP_140000788.1">
    <property type="nucleotide sequence ID" value="NZ_VFJE01000054.1"/>
</dbReference>
<keyword evidence="1 2" id="KW-0732">Signal</keyword>
<evidence type="ECO:0000256" key="2">
    <source>
        <dbReference type="SAM" id="SignalP"/>
    </source>
</evidence>
<protein>
    <submittedName>
        <fullName evidence="4">Porin family protein</fullName>
    </submittedName>
</protein>
<reference evidence="4 5" key="1">
    <citation type="submission" date="2019-06" db="EMBL/GenBank/DDBJ databases">
        <title>Flavobacterium sp. MaA-Y11 from geoumgang.</title>
        <authorList>
            <person name="Jeong S."/>
        </authorList>
    </citation>
    <scope>NUCLEOTIDE SEQUENCE [LARGE SCALE GENOMIC DNA]</scope>
    <source>
        <strain evidence="4 5">MaA-Y11</strain>
    </source>
</reference>
<evidence type="ECO:0000259" key="3">
    <source>
        <dbReference type="Pfam" id="PF13505"/>
    </source>
</evidence>
<dbReference type="Pfam" id="PF13505">
    <property type="entry name" value="OMP_b-brl"/>
    <property type="match status" value="1"/>
</dbReference>
<reference evidence="4 5" key="2">
    <citation type="submission" date="2019-06" db="EMBL/GenBank/DDBJ databases">
        <authorList>
            <person name="Seo Y."/>
        </authorList>
    </citation>
    <scope>NUCLEOTIDE SEQUENCE [LARGE SCALE GENOMIC DNA]</scope>
    <source>
        <strain evidence="4 5">MaA-Y11</strain>
    </source>
</reference>
<keyword evidence="5" id="KW-1185">Reference proteome</keyword>
<evidence type="ECO:0000313" key="4">
    <source>
        <dbReference type="EMBL" id="TPD68337.1"/>
    </source>
</evidence>
<feature type="domain" description="Outer membrane protein beta-barrel" evidence="3">
    <location>
        <begin position="11"/>
        <end position="157"/>
    </location>
</feature>
<feature type="chain" id="PRO_5021452133" evidence="2">
    <location>
        <begin position="21"/>
        <end position="204"/>
    </location>
</feature>
<dbReference type="AlphaFoldDB" id="A0A501Q8B1"/>
<gene>
    <name evidence="4" type="ORF">FJA49_09735</name>
</gene>
<dbReference type="EMBL" id="VFJE01000054">
    <property type="protein sequence ID" value="TPD68337.1"/>
    <property type="molecule type" value="Genomic_DNA"/>
</dbReference>
<organism evidence="4 5">
    <name type="scientific">Flavobacterium microcysteis</name>
    <dbReference type="NCBI Taxonomy" id="2596891"/>
    <lineage>
        <taxon>Bacteria</taxon>
        <taxon>Pseudomonadati</taxon>
        <taxon>Bacteroidota</taxon>
        <taxon>Flavobacteriia</taxon>
        <taxon>Flavobacteriales</taxon>
        <taxon>Flavobacteriaceae</taxon>
        <taxon>Flavobacterium</taxon>
    </lineage>
</organism>
<evidence type="ECO:0000313" key="5">
    <source>
        <dbReference type="Proteomes" id="UP000319175"/>
    </source>
</evidence>
<accession>A0A501Q8B1</accession>
<feature type="signal peptide" evidence="2">
    <location>
        <begin position="1"/>
        <end position="20"/>
    </location>
</feature>
<proteinExistence type="predicted"/>
<dbReference type="Proteomes" id="UP000319175">
    <property type="component" value="Unassembled WGS sequence"/>
</dbReference>